<comment type="caution">
    <text evidence="2">The sequence shown here is derived from an EMBL/GenBank/DDBJ whole genome shotgun (WGS) entry which is preliminary data.</text>
</comment>
<protein>
    <submittedName>
        <fullName evidence="2">Uncharacterized protein</fullName>
    </submittedName>
</protein>
<keyword evidence="1" id="KW-0472">Membrane</keyword>
<accession>A0A9J5WHW9</accession>
<evidence type="ECO:0000313" key="2">
    <source>
        <dbReference type="EMBL" id="KAG5575425.1"/>
    </source>
</evidence>
<gene>
    <name evidence="2" type="ORF">H5410_055559</name>
</gene>
<name>A0A9J5WHW9_SOLCO</name>
<organism evidence="2 3">
    <name type="scientific">Solanum commersonii</name>
    <name type="common">Commerson's wild potato</name>
    <name type="synonym">Commerson's nightshade</name>
    <dbReference type="NCBI Taxonomy" id="4109"/>
    <lineage>
        <taxon>Eukaryota</taxon>
        <taxon>Viridiplantae</taxon>
        <taxon>Streptophyta</taxon>
        <taxon>Embryophyta</taxon>
        <taxon>Tracheophyta</taxon>
        <taxon>Spermatophyta</taxon>
        <taxon>Magnoliopsida</taxon>
        <taxon>eudicotyledons</taxon>
        <taxon>Gunneridae</taxon>
        <taxon>Pentapetalae</taxon>
        <taxon>asterids</taxon>
        <taxon>lamiids</taxon>
        <taxon>Solanales</taxon>
        <taxon>Solanaceae</taxon>
        <taxon>Solanoideae</taxon>
        <taxon>Solaneae</taxon>
        <taxon>Solanum</taxon>
    </lineage>
</organism>
<proteinExistence type="predicted"/>
<keyword evidence="1" id="KW-1133">Transmembrane helix</keyword>
<keyword evidence="3" id="KW-1185">Reference proteome</keyword>
<sequence>MDVMSCHDFSIDYLSNNLCWFVGDGYPLGSLPSNLNQKTCSSLIHTEFLPLVMKRARLSCEPYGDESKILCGAATPVVIYMRFLMNLLSGVIAVMLITDR</sequence>
<evidence type="ECO:0000313" key="3">
    <source>
        <dbReference type="Proteomes" id="UP000824120"/>
    </source>
</evidence>
<dbReference type="Proteomes" id="UP000824120">
    <property type="component" value="Chromosome 11"/>
</dbReference>
<dbReference type="OrthoDB" id="1733683at2759"/>
<feature type="transmembrane region" description="Helical" evidence="1">
    <location>
        <begin position="77"/>
        <end position="97"/>
    </location>
</feature>
<dbReference type="AlphaFoldDB" id="A0A9J5WHW9"/>
<evidence type="ECO:0000256" key="1">
    <source>
        <dbReference type="SAM" id="Phobius"/>
    </source>
</evidence>
<dbReference type="EMBL" id="JACXVP010000011">
    <property type="protein sequence ID" value="KAG5575425.1"/>
    <property type="molecule type" value="Genomic_DNA"/>
</dbReference>
<keyword evidence="1" id="KW-0812">Transmembrane</keyword>
<reference evidence="2 3" key="1">
    <citation type="submission" date="2020-09" db="EMBL/GenBank/DDBJ databases">
        <title>De no assembly of potato wild relative species, Solanum commersonii.</title>
        <authorList>
            <person name="Cho K."/>
        </authorList>
    </citation>
    <scope>NUCLEOTIDE SEQUENCE [LARGE SCALE GENOMIC DNA]</scope>
    <source>
        <strain evidence="2">LZ3.2</strain>
        <tissue evidence="2">Leaf</tissue>
    </source>
</reference>